<dbReference type="InterPro" id="IPR004211">
    <property type="entry name" value="Endonuclease_7"/>
</dbReference>
<dbReference type="InterPro" id="IPR038563">
    <property type="entry name" value="Endonuclease_7_sf"/>
</dbReference>
<accession>A0A0F9P4L9</accession>
<proteinExistence type="predicted"/>
<name>A0A0F9P4L9_9ZZZZ</name>
<dbReference type="EMBL" id="LAZR01003345">
    <property type="protein sequence ID" value="KKN19342.1"/>
    <property type="molecule type" value="Genomic_DNA"/>
</dbReference>
<evidence type="ECO:0008006" key="2">
    <source>
        <dbReference type="Google" id="ProtNLM"/>
    </source>
</evidence>
<dbReference type="Pfam" id="PF02945">
    <property type="entry name" value="Endonuclease_7"/>
    <property type="match status" value="1"/>
</dbReference>
<dbReference type="SUPFAM" id="SSF54060">
    <property type="entry name" value="His-Me finger endonucleases"/>
    <property type="match status" value="1"/>
</dbReference>
<dbReference type="InterPro" id="IPR044925">
    <property type="entry name" value="His-Me_finger_sf"/>
</dbReference>
<reference evidence="1" key="1">
    <citation type="journal article" date="2015" name="Nature">
        <title>Complex archaea that bridge the gap between prokaryotes and eukaryotes.</title>
        <authorList>
            <person name="Spang A."/>
            <person name="Saw J.H."/>
            <person name="Jorgensen S.L."/>
            <person name="Zaremba-Niedzwiedzka K."/>
            <person name="Martijn J."/>
            <person name="Lind A.E."/>
            <person name="van Eijk R."/>
            <person name="Schleper C."/>
            <person name="Guy L."/>
            <person name="Ettema T.J."/>
        </authorList>
    </citation>
    <scope>NUCLEOTIDE SEQUENCE</scope>
</reference>
<organism evidence="1">
    <name type="scientific">marine sediment metagenome</name>
    <dbReference type="NCBI Taxonomy" id="412755"/>
    <lineage>
        <taxon>unclassified sequences</taxon>
        <taxon>metagenomes</taxon>
        <taxon>ecological metagenomes</taxon>
    </lineage>
</organism>
<dbReference type="Gene3D" id="3.40.1800.10">
    <property type="entry name" value="His-Me finger endonucleases"/>
    <property type="match status" value="1"/>
</dbReference>
<sequence length="165" mass="19178">MITILNKVCSTCEQELSLGEFQKDLSRKDGLNKQCRKCSAIRAAKYRQSTSGSQVQRKYYRKNRDKILTYTKAYQKARPLATRNRALLRRYSLTIEQHQQIYSSQNCCCALCGNPTPYDKIHTDHEHETGKVRGLLCCRCNMGLGFWEDSIEGLQRAIEYLRKNE</sequence>
<comment type="caution">
    <text evidence="1">The sequence shown here is derived from an EMBL/GenBank/DDBJ whole genome shotgun (WGS) entry which is preliminary data.</text>
</comment>
<evidence type="ECO:0000313" key="1">
    <source>
        <dbReference type="EMBL" id="KKN19342.1"/>
    </source>
</evidence>
<gene>
    <name evidence="1" type="ORF">LCGC14_0946770</name>
</gene>
<dbReference type="AlphaFoldDB" id="A0A0F9P4L9"/>
<protein>
    <recommendedName>
        <fullName evidence="2">Recombination endonuclease VII</fullName>
    </recommendedName>
</protein>